<keyword evidence="4" id="KW-1185">Reference proteome</keyword>
<reference evidence="3" key="1">
    <citation type="submission" date="2020-07" db="EMBL/GenBank/DDBJ databases">
        <title>Genome sequence and genetic diversity analysis of an under-domesticated orphan crop, white fonio (Digitaria exilis).</title>
        <authorList>
            <person name="Bennetzen J.L."/>
            <person name="Chen S."/>
            <person name="Ma X."/>
            <person name="Wang X."/>
            <person name="Yssel A.E.J."/>
            <person name="Chaluvadi S.R."/>
            <person name="Johnson M."/>
            <person name="Gangashetty P."/>
            <person name="Hamidou F."/>
            <person name="Sanogo M.D."/>
            <person name="Zwaenepoel A."/>
            <person name="Wallace J."/>
            <person name="Van De Peer Y."/>
            <person name="Van Deynze A."/>
        </authorList>
    </citation>
    <scope>NUCLEOTIDE SEQUENCE</scope>
    <source>
        <tissue evidence="3">Leaves</tissue>
    </source>
</reference>
<gene>
    <name evidence="3" type="ORF">HU200_007145</name>
</gene>
<evidence type="ECO:0000313" key="4">
    <source>
        <dbReference type="Proteomes" id="UP000636709"/>
    </source>
</evidence>
<feature type="domain" description="DUF1618" evidence="2">
    <location>
        <begin position="237"/>
        <end position="370"/>
    </location>
</feature>
<organism evidence="3 4">
    <name type="scientific">Digitaria exilis</name>
    <dbReference type="NCBI Taxonomy" id="1010633"/>
    <lineage>
        <taxon>Eukaryota</taxon>
        <taxon>Viridiplantae</taxon>
        <taxon>Streptophyta</taxon>
        <taxon>Embryophyta</taxon>
        <taxon>Tracheophyta</taxon>
        <taxon>Spermatophyta</taxon>
        <taxon>Magnoliopsida</taxon>
        <taxon>Liliopsida</taxon>
        <taxon>Poales</taxon>
        <taxon>Poaceae</taxon>
        <taxon>PACMAD clade</taxon>
        <taxon>Panicoideae</taxon>
        <taxon>Panicodae</taxon>
        <taxon>Paniceae</taxon>
        <taxon>Anthephorinae</taxon>
        <taxon>Digitaria</taxon>
    </lineage>
</organism>
<protein>
    <recommendedName>
        <fullName evidence="2">DUF1618 domain-containing protein</fullName>
    </recommendedName>
</protein>
<sequence length="446" mass="49933">MDRRSAPPLPPTPASPLPPIPASPLLPLPPSVGSPIRRTLVRSPLPPPPVSVLLERKVKFVRGAQATCTPLPSRSRLGHQELREVVMNTMEADIDIVDPPEVSRLSMVRQISLQRPSCGIISSTDRALVLLYAGIPVSTGYGYLVYDASTNSISRVPMLDSGRSLCRAAILSLGKGEYVLAEVVSRFDDATLYLWYYTSYQSRWRSLACLPPRLFPPKYSFKIDMAFSYADTSVCFVDLLKGVLVCKLHNSPEPEITFVPLPVGYSIDFPSEVPREGYPMGRPRPEEFRTMRCVGGAIKFVSLVGYYERHSHSGMVLKTWNLSQDLKNWELGKSLSVTDIWASQSFCERNLPRVTPTFPVLSLDDAEAIYVTLNVIDYEKYVNNYGEICPGNMLHKAHYMICIDTVQNKILSSNKIIPENWKPYFPDLIPSNFNAYLQEVLLSLIA</sequence>
<dbReference type="PANTHER" id="PTHR33086">
    <property type="entry name" value="OS05G0468200 PROTEIN-RELATED"/>
    <property type="match status" value="1"/>
</dbReference>
<evidence type="ECO:0000256" key="1">
    <source>
        <dbReference type="SAM" id="MobiDB-lite"/>
    </source>
</evidence>
<comment type="caution">
    <text evidence="3">The sequence shown here is derived from an EMBL/GenBank/DDBJ whole genome shotgun (WGS) entry which is preliminary data.</text>
</comment>
<evidence type="ECO:0000259" key="2">
    <source>
        <dbReference type="Pfam" id="PF07762"/>
    </source>
</evidence>
<dbReference type="Pfam" id="PF07762">
    <property type="entry name" value="DUF1618"/>
    <property type="match status" value="1"/>
</dbReference>
<dbReference type="Proteomes" id="UP000636709">
    <property type="component" value="Unassembled WGS sequence"/>
</dbReference>
<dbReference type="PANTHER" id="PTHR33086:SF62">
    <property type="entry name" value="OS01G0182100 PROTEIN"/>
    <property type="match status" value="1"/>
</dbReference>
<name>A0A835FMR4_9POAL</name>
<dbReference type="InterPro" id="IPR011676">
    <property type="entry name" value="DUF1618"/>
</dbReference>
<feature type="region of interest" description="Disordered" evidence="1">
    <location>
        <begin position="1"/>
        <end position="26"/>
    </location>
</feature>
<dbReference type="OrthoDB" id="582405at2759"/>
<proteinExistence type="predicted"/>
<evidence type="ECO:0000313" key="3">
    <source>
        <dbReference type="EMBL" id="KAF8768597.1"/>
    </source>
</evidence>
<accession>A0A835FMR4</accession>
<feature type="compositionally biased region" description="Pro residues" evidence="1">
    <location>
        <begin position="7"/>
        <end position="26"/>
    </location>
</feature>
<dbReference type="EMBL" id="JACEFO010000500">
    <property type="protein sequence ID" value="KAF8768597.1"/>
    <property type="molecule type" value="Genomic_DNA"/>
</dbReference>
<dbReference type="AlphaFoldDB" id="A0A835FMR4"/>